<dbReference type="Proteomes" id="UP001521931">
    <property type="component" value="Unassembled WGS sequence"/>
</dbReference>
<feature type="transmembrane region" description="Helical" evidence="12">
    <location>
        <begin position="234"/>
        <end position="253"/>
    </location>
</feature>
<proteinExistence type="predicted"/>
<evidence type="ECO:0000256" key="6">
    <source>
        <dbReference type="ARBA" id="ARBA00022692"/>
    </source>
</evidence>
<evidence type="ECO:0000256" key="3">
    <source>
        <dbReference type="ARBA" id="ARBA00022475"/>
    </source>
</evidence>
<feature type="transmembrane region" description="Helical" evidence="12">
    <location>
        <begin position="99"/>
        <end position="116"/>
    </location>
</feature>
<evidence type="ECO:0000256" key="8">
    <source>
        <dbReference type="ARBA" id="ARBA00023136"/>
    </source>
</evidence>
<evidence type="ECO:0000256" key="2">
    <source>
        <dbReference type="ARBA" id="ARBA00022448"/>
    </source>
</evidence>
<feature type="transmembrane region" description="Helical" evidence="12">
    <location>
        <begin position="191"/>
        <end position="213"/>
    </location>
</feature>
<comment type="subcellular location">
    <subcellularLocation>
        <location evidence="1">Cell membrane</location>
        <topology evidence="1">Multi-pass membrane protein</topology>
    </subcellularLocation>
</comment>
<dbReference type="PANTHER" id="PTHR32196:SF32">
    <property type="entry name" value="XYLOSE TRANSPORT SYSTEM PERMEASE PROTEIN XYLH"/>
    <property type="match status" value="1"/>
</dbReference>
<dbReference type="InterPro" id="IPR001851">
    <property type="entry name" value="ABC_transp_permease"/>
</dbReference>
<keyword evidence="8 12" id="KW-0472">Membrane</keyword>
<dbReference type="Pfam" id="PF02653">
    <property type="entry name" value="BPD_transp_2"/>
    <property type="match status" value="1"/>
</dbReference>
<keyword evidence="4" id="KW-0997">Cell inner membrane</keyword>
<evidence type="ECO:0000256" key="4">
    <source>
        <dbReference type="ARBA" id="ARBA00022519"/>
    </source>
</evidence>
<keyword evidence="6 12" id="KW-0812">Transmembrane</keyword>
<keyword evidence="14" id="KW-1185">Reference proteome</keyword>
<feature type="transmembrane region" description="Helical" evidence="12">
    <location>
        <begin position="362"/>
        <end position="381"/>
    </location>
</feature>
<evidence type="ECO:0000256" key="7">
    <source>
        <dbReference type="ARBA" id="ARBA00022989"/>
    </source>
</evidence>
<evidence type="ECO:0000256" key="1">
    <source>
        <dbReference type="ARBA" id="ARBA00004651"/>
    </source>
</evidence>
<dbReference type="NCBIfam" id="NF040906">
    <property type="entry name" value="GguB"/>
    <property type="match status" value="1"/>
</dbReference>
<keyword evidence="2" id="KW-0813">Transport</keyword>
<evidence type="ECO:0000256" key="5">
    <source>
        <dbReference type="ARBA" id="ARBA00022597"/>
    </source>
</evidence>
<organism evidence="13 14">
    <name type="scientific">Arsenicicoccus bolidensis</name>
    <dbReference type="NCBI Taxonomy" id="229480"/>
    <lineage>
        <taxon>Bacteria</taxon>
        <taxon>Bacillati</taxon>
        <taxon>Actinomycetota</taxon>
        <taxon>Actinomycetes</taxon>
        <taxon>Micrococcales</taxon>
        <taxon>Intrasporangiaceae</taxon>
        <taxon>Arsenicicoccus</taxon>
    </lineage>
</organism>
<feature type="transmembrane region" description="Helical" evidence="12">
    <location>
        <begin position="74"/>
        <end position="92"/>
    </location>
</feature>
<feature type="compositionally biased region" description="Low complexity" evidence="11">
    <location>
        <begin position="10"/>
        <end position="28"/>
    </location>
</feature>
<dbReference type="EMBL" id="JAKRCV010000005">
    <property type="protein sequence ID" value="MCG7320856.1"/>
    <property type="molecule type" value="Genomic_DNA"/>
</dbReference>
<protein>
    <recommendedName>
        <fullName evidence="10">Xylose transport system permease protein XylH</fullName>
    </recommendedName>
</protein>
<feature type="transmembrane region" description="Helical" evidence="12">
    <location>
        <begin position="122"/>
        <end position="142"/>
    </location>
</feature>
<feature type="transmembrane region" description="Helical" evidence="12">
    <location>
        <begin position="259"/>
        <end position="276"/>
    </location>
</feature>
<evidence type="ECO:0000256" key="11">
    <source>
        <dbReference type="SAM" id="MobiDB-lite"/>
    </source>
</evidence>
<evidence type="ECO:0000256" key="10">
    <source>
        <dbReference type="ARBA" id="ARBA00035686"/>
    </source>
</evidence>
<gene>
    <name evidence="13" type="ORF">MHL29_02965</name>
</gene>
<keyword evidence="3" id="KW-1003">Cell membrane</keyword>
<dbReference type="RefSeq" id="WP_205621827.1">
    <property type="nucleotide sequence ID" value="NZ_JAKRCV010000005.1"/>
</dbReference>
<sequence length="414" mass="42260">MTTPAPNVDASASVATSEEQSSSTAETTSRGRRINLREYGIIGALIVIVGLFQVLTGGKLLMADNVASLIQQNAYVMILAAGMVMVIVAGHIDLSVGSVVAFVGGVLAVAMMSWNLPWPAAVLLALVLGAAIGAWQGFWIAYVGVPAFIVTLAGMLVFRGLAIIVVGETIAGLPGGFVSISNGGLLGGLGFLGQADVLTLVIGLVAIAGLVLGQLRTRRTLRGHGLAMEPTGMFVLKLVVIGALIVFLTWVLASSAIGLPYVLILVALLVLGYGFLMGQTVFGRHIYAIGGNVHSAVLSGVDVKKVNFWVFVNMGLLAAVASVVTTARAGAGIAAAGQNFELDAIAACFIGGTAVTGGVGRVSGAIVGALIMGVLNMGLSIMAVNPAWQQAIKGLVLLAAVAFDLMNKRRNASA</sequence>
<evidence type="ECO:0000256" key="12">
    <source>
        <dbReference type="SAM" id="Phobius"/>
    </source>
</evidence>
<feature type="transmembrane region" description="Helical" evidence="12">
    <location>
        <begin position="149"/>
        <end position="171"/>
    </location>
</feature>
<keyword evidence="5" id="KW-0762">Sugar transport</keyword>
<keyword evidence="7 12" id="KW-1133">Transmembrane helix</keyword>
<comment type="function">
    <text evidence="9">Part of the binding-protein-dependent transport system for D-xylose. Probably responsible for the translocation of the substrate across the membrane.</text>
</comment>
<accession>A0ABS9PZ11</accession>
<comment type="caution">
    <text evidence="13">The sequence shown here is derived from an EMBL/GenBank/DDBJ whole genome shotgun (WGS) entry which is preliminary data.</text>
</comment>
<evidence type="ECO:0000313" key="14">
    <source>
        <dbReference type="Proteomes" id="UP001521931"/>
    </source>
</evidence>
<evidence type="ECO:0000256" key="9">
    <source>
        <dbReference type="ARBA" id="ARBA00035611"/>
    </source>
</evidence>
<evidence type="ECO:0000313" key="13">
    <source>
        <dbReference type="EMBL" id="MCG7320856.1"/>
    </source>
</evidence>
<dbReference type="CDD" id="cd06579">
    <property type="entry name" value="TM_PBP1_transp_AraH_like"/>
    <property type="match status" value="1"/>
</dbReference>
<name>A0ABS9PZ11_9MICO</name>
<reference evidence="13 14" key="1">
    <citation type="submission" date="2022-02" db="EMBL/GenBank/DDBJ databases">
        <title>Uncovering new skin microbiome diversity through culturing and metagenomics.</title>
        <authorList>
            <person name="Conlan S."/>
            <person name="Deming C."/>
            <person name="Nisc Comparative Sequencing Program N."/>
            <person name="Segre J.A."/>
        </authorList>
    </citation>
    <scope>NUCLEOTIDE SEQUENCE [LARGE SCALE GENOMIC DNA]</scope>
    <source>
        <strain evidence="13 14">ACRQZ</strain>
    </source>
</reference>
<dbReference type="PANTHER" id="PTHR32196">
    <property type="entry name" value="ABC TRANSPORTER PERMEASE PROTEIN YPHD-RELATED-RELATED"/>
    <property type="match status" value="1"/>
</dbReference>
<feature type="transmembrane region" description="Helical" evidence="12">
    <location>
        <begin position="39"/>
        <end position="62"/>
    </location>
</feature>
<feature type="region of interest" description="Disordered" evidence="11">
    <location>
        <begin position="1"/>
        <end position="29"/>
    </location>
</feature>